<keyword evidence="2" id="KW-0540">Nuclease</keyword>
<dbReference type="SUPFAM" id="SSF81593">
    <property type="entry name" value="Nucleotidyltransferase substrate binding subunit/domain"/>
    <property type="match status" value="1"/>
</dbReference>
<dbReference type="GO" id="GO:0016787">
    <property type="term" value="F:hydrolase activity"/>
    <property type="evidence" value="ECO:0007669"/>
    <property type="project" value="UniProtKB-KW"/>
</dbReference>
<dbReference type="PANTHER" id="PTHR33397">
    <property type="entry name" value="UPF0331 PROTEIN YUTE"/>
    <property type="match status" value="1"/>
</dbReference>
<evidence type="ECO:0000313" key="6">
    <source>
        <dbReference type="Proteomes" id="UP000014923"/>
    </source>
</evidence>
<keyword evidence="3" id="KW-0378">Hydrolase</keyword>
<dbReference type="GO" id="GO:0110001">
    <property type="term" value="C:toxin-antitoxin complex"/>
    <property type="evidence" value="ECO:0007669"/>
    <property type="project" value="InterPro"/>
</dbReference>
<name>R7RSY9_9CLOT</name>
<keyword evidence="1" id="KW-1277">Toxin-antitoxin system</keyword>
<organism evidence="5 6">
    <name type="scientific">Thermobrachium celere DSM 8682</name>
    <dbReference type="NCBI Taxonomy" id="941824"/>
    <lineage>
        <taxon>Bacteria</taxon>
        <taxon>Bacillati</taxon>
        <taxon>Bacillota</taxon>
        <taxon>Clostridia</taxon>
        <taxon>Eubacteriales</taxon>
        <taxon>Clostridiaceae</taxon>
        <taxon>Thermobrachium</taxon>
    </lineage>
</organism>
<dbReference type="InterPro" id="IPR052379">
    <property type="entry name" value="Type_VII_TA_RNase"/>
</dbReference>
<proteinExistence type="inferred from homology"/>
<dbReference type="EMBL" id="CAVN010000149">
    <property type="protein sequence ID" value="CDF59149.1"/>
    <property type="molecule type" value="Genomic_DNA"/>
</dbReference>
<dbReference type="Proteomes" id="UP000014923">
    <property type="component" value="Unassembled WGS sequence"/>
</dbReference>
<evidence type="ECO:0000256" key="4">
    <source>
        <dbReference type="ARBA" id="ARBA00024207"/>
    </source>
</evidence>
<dbReference type="OrthoDB" id="9796612at2"/>
<dbReference type="RefSeq" id="WP_018666336.1">
    <property type="nucleotide sequence ID" value="NZ_HF952039.1"/>
</dbReference>
<dbReference type="AlphaFoldDB" id="R7RSY9"/>
<dbReference type="HOGENOM" id="CLU_142825_1_0_9"/>
<dbReference type="NCBIfam" id="NF047751">
    <property type="entry name" value="HepT_toxin"/>
    <property type="match status" value="1"/>
</dbReference>
<dbReference type="Pfam" id="PF01934">
    <property type="entry name" value="HepT-like"/>
    <property type="match status" value="1"/>
</dbReference>
<accession>R7RSY9</accession>
<evidence type="ECO:0000256" key="2">
    <source>
        <dbReference type="ARBA" id="ARBA00022722"/>
    </source>
</evidence>
<dbReference type="Gene3D" id="1.20.120.580">
    <property type="entry name" value="bsu32300-like"/>
    <property type="match status" value="1"/>
</dbReference>
<protein>
    <recommendedName>
        <fullName evidence="7">DUF86 domain-containing protein</fullName>
    </recommendedName>
</protein>
<evidence type="ECO:0000256" key="3">
    <source>
        <dbReference type="ARBA" id="ARBA00022801"/>
    </source>
</evidence>
<evidence type="ECO:0008006" key="7">
    <source>
        <dbReference type="Google" id="ProtNLM"/>
    </source>
</evidence>
<keyword evidence="6" id="KW-1185">Reference proteome</keyword>
<dbReference type="InterPro" id="IPR037038">
    <property type="entry name" value="HepT-like_sf"/>
</dbReference>
<sequence>MIFNIDRDKILVKLSFLQDNINKLVKLSALTEEEFLSDFRNVYSAKYLLQTSIEAMLDISNHIVARNKWAKIESNKDSFEALYKNGIIPEEYIDKFFMMAKFRNRIVHMYIDIDDKVIYSILKNNIEDLKVFIDCIVQNM</sequence>
<comment type="similarity">
    <text evidence="4">Belongs to the HepT RNase toxin family.</text>
</comment>
<dbReference type="PANTHER" id="PTHR33397:SF5">
    <property type="entry name" value="RNASE YUTE-RELATED"/>
    <property type="match status" value="1"/>
</dbReference>
<dbReference type="GO" id="GO:0004540">
    <property type="term" value="F:RNA nuclease activity"/>
    <property type="evidence" value="ECO:0007669"/>
    <property type="project" value="InterPro"/>
</dbReference>
<dbReference type="InterPro" id="IPR008201">
    <property type="entry name" value="HepT-like"/>
</dbReference>
<dbReference type="eggNOG" id="COG2445">
    <property type="taxonomic scope" value="Bacteria"/>
</dbReference>
<evidence type="ECO:0000313" key="5">
    <source>
        <dbReference type="EMBL" id="CDF59149.1"/>
    </source>
</evidence>
<reference evidence="5" key="1">
    <citation type="submission" date="2013-03" db="EMBL/GenBank/DDBJ databases">
        <title>Draft genome sequence of the hydrogen-ethanol-producing anaerobic alkalithermophilic Caloramator celere.</title>
        <authorList>
            <person name="Ciranna A."/>
            <person name="Larjo A."/>
            <person name="Kivisto A."/>
            <person name="Santala V."/>
            <person name="Roos C."/>
            <person name="Karp M."/>
        </authorList>
    </citation>
    <scope>NUCLEOTIDE SEQUENCE [LARGE SCALE GENOMIC DNA]</scope>
    <source>
        <strain evidence="5">DSM 8682</strain>
    </source>
</reference>
<gene>
    <name evidence="5" type="ORF">TCEL_02217</name>
</gene>
<comment type="caution">
    <text evidence="5">The sequence shown here is derived from an EMBL/GenBank/DDBJ whole genome shotgun (WGS) entry which is preliminary data.</text>
</comment>
<evidence type="ECO:0000256" key="1">
    <source>
        <dbReference type="ARBA" id="ARBA00022649"/>
    </source>
</evidence>